<organism evidence="1 2">
    <name type="scientific">Dactylosporangium salmoneum</name>
    <dbReference type="NCBI Taxonomy" id="53361"/>
    <lineage>
        <taxon>Bacteria</taxon>
        <taxon>Bacillati</taxon>
        <taxon>Actinomycetota</taxon>
        <taxon>Actinomycetes</taxon>
        <taxon>Micromonosporales</taxon>
        <taxon>Micromonosporaceae</taxon>
        <taxon>Dactylosporangium</taxon>
    </lineage>
</organism>
<evidence type="ECO:0000313" key="2">
    <source>
        <dbReference type="Proteomes" id="UP001501444"/>
    </source>
</evidence>
<keyword evidence="2" id="KW-1185">Reference proteome</keyword>
<evidence type="ECO:0000313" key="1">
    <source>
        <dbReference type="EMBL" id="GAA2396133.1"/>
    </source>
</evidence>
<comment type="caution">
    <text evidence="1">The sequence shown here is derived from an EMBL/GenBank/DDBJ whole genome shotgun (WGS) entry which is preliminary data.</text>
</comment>
<accession>A0ABN3I7Q3</accession>
<dbReference type="EMBL" id="BAAARV010000144">
    <property type="protein sequence ID" value="GAA2396133.1"/>
    <property type="molecule type" value="Genomic_DNA"/>
</dbReference>
<reference evidence="1 2" key="1">
    <citation type="journal article" date="2019" name="Int. J. Syst. Evol. Microbiol.">
        <title>The Global Catalogue of Microorganisms (GCM) 10K type strain sequencing project: providing services to taxonomists for standard genome sequencing and annotation.</title>
        <authorList>
            <consortium name="The Broad Institute Genomics Platform"/>
            <consortium name="The Broad Institute Genome Sequencing Center for Infectious Disease"/>
            <person name="Wu L."/>
            <person name="Ma J."/>
        </authorList>
    </citation>
    <scope>NUCLEOTIDE SEQUENCE [LARGE SCALE GENOMIC DNA]</scope>
    <source>
        <strain evidence="1 2">JCM 3272</strain>
    </source>
</reference>
<name>A0ABN3I7Q3_9ACTN</name>
<protein>
    <submittedName>
        <fullName evidence="1">Uncharacterized protein</fullName>
    </submittedName>
</protein>
<dbReference type="Proteomes" id="UP001501444">
    <property type="component" value="Unassembled WGS sequence"/>
</dbReference>
<dbReference type="RefSeq" id="WP_344620962.1">
    <property type="nucleotide sequence ID" value="NZ_BAAARV010000144.1"/>
</dbReference>
<gene>
    <name evidence="1" type="ORF">GCM10010170_111720</name>
</gene>
<sequence>MKVVTKDATVRCGHDGRVLNNPSQHWVRIGGGEVLVDNDPEARKIMACPNIGPTMKPCTTTLAVISGYSSWVRIGGKAVVMSDMDGLTDGTVPGTVHYTVREPGQTFVAVNA</sequence>
<proteinExistence type="predicted"/>